<protein>
    <recommendedName>
        <fullName evidence="3">PH domain-containing protein</fullName>
    </recommendedName>
</protein>
<feature type="region of interest" description="Disordered" evidence="2">
    <location>
        <begin position="336"/>
        <end position="377"/>
    </location>
</feature>
<dbReference type="Proteomes" id="UP001642501">
    <property type="component" value="Unassembled WGS sequence"/>
</dbReference>
<dbReference type="PANTHER" id="PTHR28190">
    <property type="entry name" value="NUCLEAR MIGRATION PROTEIN NUM1"/>
    <property type="match status" value="1"/>
</dbReference>
<evidence type="ECO:0000313" key="4">
    <source>
        <dbReference type="EMBL" id="CAK7263702.1"/>
    </source>
</evidence>
<feature type="compositionally biased region" description="Polar residues" evidence="2">
    <location>
        <begin position="1766"/>
        <end position="1777"/>
    </location>
</feature>
<accession>A0ABP0D9A9</accession>
<dbReference type="InterPro" id="IPR001849">
    <property type="entry name" value="PH_domain"/>
</dbReference>
<feature type="compositionally biased region" description="Polar residues" evidence="2">
    <location>
        <begin position="1391"/>
        <end position="1401"/>
    </location>
</feature>
<feature type="region of interest" description="Disordered" evidence="2">
    <location>
        <begin position="1134"/>
        <end position="1228"/>
    </location>
</feature>
<feature type="region of interest" description="Disordered" evidence="2">
    <location>
        <begin position="102"/>
        <end position="154"/>
    </location>
</feature>
<dbReference type="SMART" id="SM00233">
    <property type="entry name" value="PH"/>
    <property type="match status" value="1"/>
</dbReference>
<feature type="compositionally biased region" description="Polar residues" evidence="2">
    <location>
        <begin position="1648"/>
        <end position="1662"/>
    </location>
</feature>
<feature type="region of interest" description="Disordered" evidence="2">
    <location>
        <begin position="616"/>
        <end position="662"/>
    </location>
</feature>
<evidence type="ECO:0000313" key="5">
    <source>
        <dbReference type="Proteomes" id="UP001642501"/>
    </source>
</evidence>
<feature type="coiled-coil region" evidence="1">
    <location>
        <begin position="178"/>
        <end position="226"/>
    </location>
</feature>
<evidence type="ECO:0000256" key="1">
    <source>
        <dbReference type="SAM" id="Coils"/>
    </source>
</evidence>
<feature type="compositionally biased region" description="Low complexity" evidence="2">
    <location>
        <begin position="1320"/>
        <end position="1332"/>
    </location>
</feature>
<feature type="compositionally biased region" description="Basic and acidic residues" evidence="2">
    <location>
        <begin position="418"/>
        <end position="427"/>
    </location>
</feature>
<dbReference type="PANTHER" id="PTHR28190:SF1">
    <property type="entry name" value="NUCLEAR MIGRATION PROTEIN NUM1"/>
    <property type="match status" value="1"/>
</dbReference>
<feature type="compositionally biased region" description="Low complexity" evidence="2">
    <location>
        <begin position="556"/>
        <end position="579"/>
    </location>
</feature>
<feature type="compositionally biased region" description="Polar residues" evidence="2">
    <location>
        <begin position="589"/>
        <end position="598"/>
    </location>
</feature>
<reference evidence="4 5" key="1">
    <citation type="submission" date="2024-01" db="EMBL/GenBank/DDBJ databases">
        <authorList>
            <person name="Allen C."/>
            <person name="Tagirdzhanova G."/>
        </authorList>
    </citation>
    <scope>NUCLEOTIDE SEQUENCE [LARGE SCALE GENOMIC DNA]</scope>
    <source>
        <strain evidence="4 5">CBS 573.63</strain>
    </source>
</reference>
<feature type="region of interest" description="Disordered" evidence="2">
    <location>
        <begin position="1382"/>
        <end position="1418"/>
    </location>
</feature>
<proteinExistence type="predicted"/>
<feature type="compositionally biased region" description="Polar residues" evidence="2">
    <location>
        <begin position="1173"/>
        <end position="1187"/>
    </location>
</feature>
<feature type="region of interest" description="Disordered" evidence="2">
    <location>
        <begin position="418"/>
        <end position="459"/>
    </location>
</feature>
<feature type="region of interest" description="Disordered" evidence="2">
    <location>
        <begin position="1593"/>
        <end position="1662"/>
    </location>
</feature>
<feature type="coiled-coil region" evidence="1">
    <location>
        <begin position="255"/>
        <end position="328"/>
    </location>
</feature>
<feature type="compositionally biased region" description="Low complexity" evidence="2">
    <location>
        <begin position="623"/>
        <end position="632"/>
    </location>
</feature>
<feature type="region of interest" description="Disordered" evidence="2">
    <location>
        <begin position="1752"/>
        <end position="1783"/>
    </location>
</feature>
<organism evidence="4 5">
    <name type="scientific">Sporothrix epigloea</name>
    <dbReference type="NCBI Taxonomy" id="1892477"/>
    <lineage>
        <taxon>Eukaryota</taxon>
        <taxon>Fungi</taxon>
        <taxon>Dikarya</taxon>
        <taxon>Ascomycota</taxon>
        <taxon>Pezizomycotina</taxon>
        <taxon>Sordariomycetes</taxon>
        <taxon>Sordariomycetidae</taxon>
        <taxon>Ophiostomatales</taxon>
        <taxon>Ophiostomataceae</taxon>
        <taxon>Sporothrix</taxon>
    </lineage>
</organism>
<name>A0ABP0D9A9_9PEZI</name>
<feature type="compositionally biased region" description="Polar residues" evidence="2">
    <location>
        <begin position="652"/>
        <end position="662"/>
    </location>
</feature>
<keyword evidence="5" id="KW-1185">Reference proteome</keyword>
<feature type="region of interest" description="Disordered" evidence="2">
    <location>
        <begin position="1248"/>
        <end position="1341"/>
    </location>
</feature>
<feature type="region of interest" description="Disordered" evidence="2">
    <location>
        <begin position="514"/>
        <end position="602"/>
    </location>
</feature>
<evidence type="ECO:0000259" key="3">
    <source>
        <dbReference type="PROSITE" id="PS50003"/>
    </source>
</evidence>
<feature type="compositionally biased region" description="Basic and acidic residues" evidence="2">
    <location>
        <begin position="1144"/>
        <end position="1156"/>
    </location>
</feature>
<keyword evidence="1" id="KW-0175">Coiled coil</keyword>
<dbReference type="EMBL" id="CAWUOM010000006">
    <property type="protein sequence ID" value="CAK7263702.1"/>
    <property type="molecule type" value="Genomic_DNA"/>
</dbReference>
<feature type="domain" description="PH" evidence="3">
    <location>
        <begin position="1455"/>
        <end position="1566"/>
    </location>
</feature>
<feature type="compositionally biased region" description="Basic residues" evidence="2">
    <location>
        <begin position="438"/>
        <end position="451"/>
    </location>
</feature>
<evidence type="ECO:0000256" key="2">
    <source>
        <dbReference type="SAM" id="MobiDB-lite"/>
    </source>
</evidence>
<sequence length="1783" mass="194153">MSFGAGPGHPYRFADFDEGTFSEHADVSAEQAKRALRAHLSETERRMAEAGRLGTALVQQQKDLTERLREVEELQSESDLTPELKKKLAELEKEYDDVARESARAFLPKQRIPSNESTASPEGKGGRRSLSPVKYESHASGSPSKLAISTRKQRNQATNRVHDIEFAAEISTSLISQVRGLQALLAEREEELRDTKQDHARLEDESEGLRDRIKELDESEHRYKEENWNLETRIHDLEAAQRDAHDNEKKVAQQLATLLADKTKALRELDELKASHARLVDDHTASVKLHDIELGTAKRSIAMADSERAGLQRRIDELAVQNQDLARAMSSHHRARAVESDAFPATSDDDFDTAMDNVSPEHSPPASPVKGTPRHSVLESETLKTSLLHAQRTLQSLRTNLHREKTEKLELRRMLQDARDELERSRSDPNASGVGASKKNRKDSRDHHNKLRATQLGGARSSRTDLYMLASNDPDWEEVHGDAPHLAARTIAGPTDTSDQFDTANEAHMSDTSYATANDGADMGEDFHTGAEALSSGDDTATETEQDPSRRRTLVARNASAFAADASDNDHANQSTASTSDDDDYDSPRTPNASLSANGASRLRLRVSRGSLASRRLRHMSSVEEVGSNSGSIQGSPYSAAGSPATMAHTPGSINSTPRATGPQQSLFAELGELDEDSDEEVESDGSPSRIHRPIIVIPANFGGSSIRSASSNTSIARSVLAPINYSSKIVMVDRSTLTDAVSILPWSEAEERREQAGLGVDLAKDGRPASFLSDTAMNLDEKLKEFPSPPGIPPNRDLPLAPMLLAPPAAKPTTRDIEAGPDATEPVEDLVISDIVSLPIEPIATPLVDVKFTLSGLVSLPIEPIALPPVDFALSHVSAQSIEPVAEPETPKPSPIILAFSSLSEEFVTPKTPPTLEPGPLPVFATSVMHAVDITPIELPRPVFPVPVPIATSSKELPDFTFSAVSTQNVDPMAVPEPEPSPVVVPLEPLSMSEFHIQHVLPVSEPESIVEKIGPPSIEPFSFSTLQSQHVKPVVEPDVPLLPLPQFSVSNVLSHHVEPIATPEKSAPAMSMSNVLSQHISPIIIEEPEMEVPVSAGVSTSTQTKEWSPEPATSASLLGTGAALLGAAAATKAFDNDSVPRSPKRDGFIMPRDFDPITIPHGESIHPRDLPTTPNRGNMHSLSSWSKIRGPSTPIIAEDETRQSPNDSPLPETPESQRPFKEIPANSNLPRQALYSHAQRAADDQKFIPTPASPASPQSVVRDETFDATPRNMGRGYKVFPTPEMARPRSASHESDTGSVRINKEASASRGETAATAVSSNRRPGSSSSSRQGTLAMPPLPLNHREAIEAARTPINAAREPVFVVHGTTPTPRANSRVAILGDMRPPSRPTSRTNASQTGAFLGTGAPGTLSRQTSMSSFASEVDARFNIHDGSDVFGTGHAHTDPRMIQAITQTMIGEYLWKYTRKKGRSGLSENRHRRYFWIHPYTRMLSWSEHGPMPGSRSEQRAKSIPIEGVRVVTDDNPMPPGLHRKSLVVLSPGRTIKFTCPTSHCHEVWFNALSYLLLRDDEAPNDDRMTANGEHITREDVDEFNPAFGQRPMAPPATRRRPPISLSSYNSRTTRNESPAFDMSMSIPTLTPTPHKKASGSRTSMTPSASKAGLTSRSRLGRIGGYWRSSQSLSAQFNSFRGRSTTPLGHRHAANGGVRGSSSIYEASEVNDSAEELRAMYEAQDRASDRLENVRACCDGKHDVGMLSHSSRRHRHSNGTSSVISTPTHSTRHRA</sequence>
<feature type="coiled-coil region" evidence="1">
    <location>
        <begin position="57"/>
        <end position="101"/>
    </location>
</feature>
<dbReference type="PROSITE" id="PS50003">
    <property type="entry name" value="PH_DOMAIN"/>
    <property type="match status" value="1"/>
</dbReference>
<comment type="caution">
    <text evidence="4">The sequence shown here is derived from an EMBL/GenBank/DDBJ whole genome shotgun (WGS) entry which is preliminary data.</text>
</comment>
<dbReference type="InterPro" id="IPR053005">
    <property type="entry name" value="Nuclear_Pos-Cytoskel_Interact"/>
</dbReference>
<dbReference type="InterPro" id="IPR024774">
    <property type="entry name" value="PH_dom-Mcp5-type"/>
</dbReference>
<feature type="compositionally biased region" description="Polar residues" evidence="2">
    <location>
        <begin position="1613"/>
        <end position="1625"/>
    </location>
</feature>
<dbReference type="CDD" id="cd13365">
    <property type="entry name" value="PH_PLC_plant-like"/>
    <property type="match status" value="1"/>
</dbReference>
<dbReference type="Pfam" id="PF12814">
    <property type="entry name" value="Mcp5_PH"/>
    <property type="match status" value="1"/>
</dbReference>
<dbReference type="SUPFAM" id="SSF50729">
    <property type="entry name" value="PH domain-like"/>
    <property type="match status" value="1"/>
</dbReference>
<gene>
    <name evidence="4" type="ORF">SEPCBS57363_000704</name>
</gene>